<reference evidence="1 3" key="1">
    <citation type="journal article" date="2015" name="Biotechnol. Bioeng.">
        <title>Genome sequence and phenotypic characterization of Caulobacter segnis.</title>
        <authorList>
            <person name="Patel S."/>
            <person name="Fletcher B."/>
            <person name="Scott D.C."/>
            <person name="Ely B."/>
        </authorList>
    </citation>
    <scope>NUCLEOTIDE SEQUENCE [LARGE SCALE GENOMIC DNA]</scope>
    <source>
        <strain evidence="1 3">PS02</strain>
    </source>
</reference>
<dbReference type="Proteomes" id="UP000077384">
    <property type="component" value="Unassembled WGS sequence"/>
</dbReference>
<evidence type="ECO:0000313" key="4">
    <source>
        <dbReference type="Proteomes" id="UP000093694"/>
    </source>
</evidence>
<gene>
    <name evidence="2" type="ORF">CLCOS_40850</name>
    <name evidence="1" type="ORF">WX73_03267</name>
</gene>
<dbReference type="PATRIC" id="fig|1705578.3.peg.3334"/>
<protein>
    <recommendedName>
        <fullName evidence="5">DUF4276 domain-containing protein</fullName>
    </recommendedName>
</protein>
<reference evidence="2 4" key="2">
    <citation type="journal article" date="2016" name="Front. Microbiol.">
        <title>Industrial Acetogenic Biocatalysts: A Comparative Metabolic and Genomic Analysis.</title>
        <authorList>
            <person name="Bengelsdorf F."/>
            <person name="Poehlein A."/>
            <person name="Sonja S."/>
            <person name="Erz C."/>
            <person name="Hummel T."/>
            <person name="Hoffmeister S."/>
            <person name="Daniel R."/>
            <person name="Durre P."/>
        </authorList>
    </citation>
    <scope>NUCLEOTIDE SEQUENCE [LARGE SCALE GENOMIC DNA]</scope>
    <source>
        <strain evidence="2 4">PTA-10522</strain>
    </source>
</reference>
<evidence type="ECO:0000313" key="1">
    <source>
        <dbReference type="EMBL" id="OAA85095.1"/>
    </source>
</evidence>
<dbReference type="EMBL" id="LROR01000098">
    <property type="protein sequence ID" value="OBR90251.1"/>
    <property type="molecule type" value="Genomic_DNA"/>
</dbReference>
<evidence type="ECO:0000313" key="2">
    <source>
        <dbReference type="EMBL" id="OBR90251.1"/>
    </source>
</evidence>
<dbReference type="Proteomes" id="UP000093694">
    <property type="component" value="Unassembled WGS sequence"/>
</dbReference>
<organism evidence="1 3">
    <name type="scientific">Clostridium coskatii</name>
    <dbReference type="NCBI Taxonomy" id="1705578"/>
    <lineage>
        <taxon>Bacteria</taxon>
        <taxon>Bacillati</taxon>
        <taxon>Bacillota</taxon>
        <taxon>Clostridia</taxon>
        <taxon>Eubacteriales</taxon>
        <taxon>Clostridiaceae</taxon>
        <taxon>Clostridium</taxon>
    </lineage>
</organism>
<dbReference type="EMBL" id="LITQ01000052">
    <property type="protein sequence ID" value="OAA85095.1"/>
    <property type="molecule type" value="Genomic_DNA"/>
</dbReference>
<proteinExistence type="predicted"/>
<sequence length="267" mass="31414">MAESRYTKMSKIVFADNNKRIGKVLFIVEGIKTEIKILHKIFTNIFDYQYEKLDRLDRYRPYNKKDNPLSSIFVINTEESNIKDIEDANGYLDNLFERLIDEYNFPVDKAAIFYIFDRDNYSNTNKTLISDLMNKLNNSRESNDEYDRQGLLLLSYPSIESFTASNYIKDAFNIEIEKGTDLKKYLHKRSIGYQKINKDTVALAVNEMDKAIKSIGIENYDLDNFRDANLEIYNYEEKYYAQTKKYKLLSLLCIALLDLGLIEIEDE</sequence>
<name>A0A168MSA9_9CLOT</name>
<accession>A0A168MSA9</accession>
<evidence type="ECO:0008006" key="5">
    <source>
        <dbReference type="Google" id="ProtNLM"/>
    </source>
</evidence>
<keyword evidence="4" id="KW-1185">Reference proteome</keyword>
<comment type="caution">
    <text evidence="1">The sequence shown here is derived from an EMBL/GenBank/DDBJ whole genome shotgun (WGS) entry which is preliminary data.</text>
</comment>
<dbReference type="AlphaFoldDB" id="A0A168MSA9"/>
<evidence type="ECO:0000313" key="3">
    <source>
        <dbReference type="Proteomes" id="UP000077384"/>
    </source>
</evidence>